<protein>
    <submittedName>
        <fullName evidence="4">Sigma-70 family RNA polymerase sigma factor</fullName>
    </submittedName>
</protein>
<gene>
    <name evidence="4" type="ORF">HKN21_03600</name>
</gene>
<evidence type="ECO:0000313" key="4">
    <source>
        <dbReference type="EMBL" id="NNF05820.1"/>
    </source>
</evidence>
<dbReference type="AlphaFoldDB" id="A0A7Y2E9D4"/>
<dbReference type="SUPFAM" id="SSF88946">
    <property type="entry name" value="Sigma2 domain of RNA polymerase sigma factors"/>
    <property type="match status" value="1"/>
</dbReference>
<dbReference type="GO" id="GO:0006352">
    <property type="term" value="P:DNA-templated transcription initiation"/>
    <property type="evidence" value="ECO:0007669"/>
    <property type="project" value="InterPro"/>
</dbReference>
<dbReference type="InterPro" id="IPR013325">
    <property type="entry name" value="RNA_pol_sigma_r2"/>
</dbReference>
<organism evidence="4 5">
    <name type="scientific">Eiseniibacteriota bacterium</name>
    <dbReference type="NCBI Taxonomy" id="2212470"/>
    <lineage>
        <taxon>Bacteria</taxon>
        <taxon>Candidatus Eiseniibacteriota</taxon>
    </lineage>
</organism>
<keyword evidence="1" id="KW-0805">Transcription regulation</keyword>
<accession>A0A7Y2E9D4</accession>
<evidence type="ECO:0000256" key="1">
    <source>
        <dbReference type="ARBA" id="ARBA00023015"/>
    </source>
</evidence>
<dbReference type="GO" id="GO:0016987">
    <property type="term" value="F:sigma factor activity"/>
    <property type="evidence" value="ECO:0007669"/>
    <property type="project" value="UniProtKB-KW"/>
</dbReference>
<dbReference type="InterPro" id="IPR036388">
    <property type="entry name" value="WH-like_DNA-bd_sf"/>
</dbReference>
<reference evidence="4 5" key="1">
    <citation type="submission" date="2020-03" db="EMBL/GenBank/DDBJ databases">
        <title>Metabolic flexibility allows generalist bacteria to become dominant in a frequently disturbed ecosystem.</title>
        <authorList>
            <person name="Chen Y.-J."/>
            <person name="Leung P.M."/>
            <person name="Bay S.K."/>
            <person name="Hugenholtz P."/>
            <person name="Kessler A.J."/>
            <person name="Shelley G."/>
            <person name="Waite D.W."/>
            <person name="Cook P.L."/>
            <person name="Greening C."/>
        </authorList>
    </citation>
    <scope>NUCLEOTIDE SEQUENCE [LARGE SCALE GENOMIC DNA]</scope>
    <source>
        <strain evidence="4">SS_bin_28</strain>
    </source>
</reference>
<dbReference type="PANTHER" id="PTHR43133:SF51">
    <property type="entry name" value="RNA POLYMERASE SIGMA FACTOR"/>
    <property type="match status" value="1"/>
</dbReference>
<dbReference type="InterPro" id="IPR039425">
    <property type="entry name" value="RNA_pol_sigma-70-like"/>
</dbReference>
<dbReference type="Gene3D" id="1.10.10.10">
    <property type="entry name" value="Winged helix-like DNA-binding domain superfamily/Winged helix DNA-binding domain"/>
    <property type="match status" value="1"/>
</dbReference>
<evidence type="ECO:0000313" key="5">
    <source>
        <dbReference type="Proteomes" id="UP000547674"/>
    </source>
</evidence>
<proteinExistence type="predicted"/>
<keyword evidence="2" id="KW-0731">Sigma factor</keyword>
<evidence type="ECO:0000256" key="3">
    <source>
        <dbReference type="ARBA" id="ARBA00023163"/>
    </source>
</evidence>
<dbReference type="EMBL" id="JABDJR010000135">
    <property type="protein sequence ID" value="NNF05820.1"/>
    <property type="molecule type" value="Genomic_DNA"/>
</dbReference>
<dbReference type="Gene3D" id="1.10.1740.10">
    <property type="match status" value="1"/>
</dbReference>
<sequence length="176" mass="19655">MTDGKQPHIDHWFAELRVRFVGLARRRVPEDLVEDLVQEAMGIVFEKGFQPGDEVQDMPGLAWCFQVLRNVIGNYYQKQKTRSREAPLEEVAEISSGLTPVEALSRDEQISAVNTALDTLASGDSKCGQYLRRLLDGQSPASLAEEEGVTAAVLYRRVYRCRTKLRSLLEASGVAT</sequence>
<dbReference type="PANTHER" id="PTHR43133">
    <property type="entry name" value="RNA POLYMERASE ECF-TYPE SIGMA FACTO"/>
    <property type="match status" value="1"/>
</dbReference>
<evidence type="ECO:0000256" key="2">
    <source>
        <dbReference type="ARBA" id="ARBA00023082"/>
    </source>
</evidence>
<dbReference type="NCBIfam" id="TIGR02937">
    <property type="entry name" value="sigma70-ECF"/>
    <property type="match status" value="1"/>
</dbReference>
<dbReference type="Proteomes" id="UP000547674">
    <property type="component" value="Unassembled WGS sequence"/>
</dbReference>
<name>A0A7Y2E9D4_UNCEI</name>
<comment type="caution">
    <text evidence="4">The sequence shown here is derived from an EMBL/GenBank/DDBJ whole genome shotgun (WGS) entry which is preliminary data.</text>
</comment>
<dbReference type="InterPro" id="IPR014284">
    <property type="entry name" value="RNA_pol_sigma-70_dom"/>
</dbReference>
<keyword evidence="3" id="KW-0804">Transcription</keyword>